<name>A0A1R0GLN2_9FUNG</name>
<dbReference type="OrthoDB" id="5534248at2759"/>
<gene>
    <name evidence="3" type="ORF">AYI68_g8171</name>
</gene>
<dbReference type="AlphaFoldDB" id="A0A1R0GLN2"/>
<comment type="caution">
    <text evidence="3">The sequence shown here is derived from an EMBL/GenBank/DDBJ whole genome shotgun (WGS) entry which is preliminary data.</text>
</comment>
<evidence type="ECO:0000256" key="1">
    <source>
        <dbReference type="SAM" id="MobiDB-lite"/>
    </source>
</evidence>
<evidence type="ECO:0000313" key="3">
    <source>
        <dbReference type="EMBL" id="OLY77792.1"/>
    </source>
</evidence>
<feature type="domain" description="Reverse transcriptase" evidence="2">
    <location>
        <begin position="52"/>
        <end position="124"/>
    </location>
</feature>
<reference evidence="3 4" key="1">
    <citation type="journal article" date="2016" name="Mol. Biol. Evol.">
        <title>Genome-Wide Survey of Gut Fungi (Harpellales) Reveals the First Horizontally Transferred Ubiquitin Gene from a Mosquito Host.</title>
        <authorList>
            <person name="Wang Y."/>
            <person name="White M.M."/>
            <person name="Kvist S."/>
            <person name="Moncalvo J.M."/>
        </authorList>
    </citation>
    <scope>NUCLEOTIDE SEQUENCE [LARGE SCALE GENOMIC DNA]</scope>
    <source>
        <strain evidence="3 4">ALG-7-W6</strain>
    </source>
</reference>
<dbReference type="Pfam" id="PF00078">
    <property type="entry name" value="RVT_1"/>
    <property type="match status" value="1"/>
</dbReference>
<dbReference type="Proteomes" id="UP000187455">
    <property type="component" value="Unassembled WGS sequence"/>
</dbReference>
<keyword evidence="4" id="KW-1185">Reference proteome</keyword>
<protein>
    <recommendedName>
        <fullName evidence="2">Reverse transcriptase domain-containing protein</fullName>
    </recommendedName>
</protein>
<dbReference type="EMBL" id="LSSL01007666">
    <property type="protein sequence ID" value="OLY77792.1"/>
    <property type="molecule type" value="Genomic_DNA"/>
</dbReference>
<evidence type="ECO:0000259" key="2">
    <source>
        <dbReference type="Pfam" id="PF00078"/>
    </source>
</evidence>
<accession>A0A1R0GLN2</accession>
<dbReference type="InterPro" id="IPR000477">
    <property type="entry name" value="RT_dom"/>
</dbReference>
<evidence type="ECO:0000313" key="4">
    <source>
        <dbReference type="Proteomes" id="UP000187455"/>
    </source>
</evidence>
<organism evidence="3 4">
    <name type="scientific">Smittium mucronatum</name>
    <dbReference type="NCBI Taxonomy" id="133383"/>
    <lineage>
        <taxon>Eukaryota</taxon>
        <taxon>Fungi</taxon>
        <taxon>Fungi incertae sedis</taxon>
        <taxon>Zoopagomycota</taxon>
        <taxon>Kickxellomycotina</taxon>
        <taxon>Harpellomycetes</taxon>
        <taxon>Harpellales</taxon>
        <taxon>Legeriomycetaceae</taxon>
        <taxon>Smittium</taxon>
    </lineage>
</organism>
<feature type="region of interest" description="Disordered" evidence="1">
    <location>
        <begin position="1"/>
        <end position="31"/>
    </location>
</feature>
<sequence>MALNDTPNIKTPGSNGIPSEQSSRLSAPNRTAVQTEGHWDCREVTQRCMEPVQGYPASPILFDFYINDLFNSIQGVYVPGLTSRIPGLLFADDAVLLAESEPDMKIELNKITDRLDTWEMIVTPSNFGLVYDSSHQIV</sequence>
<proteinExistence type="predicted"/>